<dbReference type="GO" id="GO:0140662">
    <property type="term" value="F:ATP-dependent protein folding chaperone"/>
    <property type="evidence" value="ECO:0007669"/>
    <property type="project" value="InterPro"/>
</dbReference>
<dbReference type="InterPro" id="IPR002194">
    <property type="entry name" value="Chaperonin_TCP-1_CS"/>
</dbReference>
<dbReference type="PANTHER" id="PTHR11353">
    <property type="entry name" value="CHAPERONIN"/>
    <property type="match status" value="1"/>
</dbReference>
<evidence type="ECO:0000313" key="6">
    <source>
        <dbReference type="EMBL" id="KAF0936052.1"/>
    </source>
</evidence>
<name>A0A6G1FGY7_9ORYZ</name>
<accession>A0A6G1FGY7</accession>
<dbReference type="Gene3D" id="1.10.560.10">
    <property type="entry name" value="GroEL-like equatorial domain"/>
    <property type="match status" value="1"/>
</dbReference>
<comment type="caution">
    <text evidence="6">The sequence shown here is derived from an EMBL/GenBank/DDBJ whole genome shotgun (WGS) entry which is preliminary data.</text>
</comment>
<organism evidence="6 7">
    <name type="scientific">Oryza meyeriana var. granulata</name>
    <dbReference type="NCBI Taxonomy" id="110450"/>
    <lineage>
        <taxon>Eukaryota</taxon>
        <taxon>Viridiplantae</taxon>
        <taxon>Streptophyta</taxon>
        <taxon>Embryophyta</taxon>
        <taxon>Tracheophyta</taxon>
        <taxon>Spermatophyta</taxon>
        <taxon>Magnoliopsida</taxon>
        <taxon>Liliopsida</taxon>
        <taxon>Poales</taxon>
        <taxon>Poaceae</taxon>
        <taxon>BOP clade</taxon>
        <taxon>Oryzoideae</taxon>
        <taxon>Oryzeae</taxon>
        <taxon>Oryzinae</taxon>
        <taxon>Oryza</taxon>
        <taxon>Oryza meyeriana</taxon>
    </lineage>
</organism>
<dbReference type="Proteomes" id="UP000479710">
    <property type="component" value="Unassembled WGS sequence"/>
</dbReference>
<feature type="region of interest" description="Disordered" evidence="5">
    <location>
        <begin position="94"/>
        <end position="129"/>
    </location>
</feature>
<keyword evidence="4" id="KW-0143">Chaperone</keyword>
<sequence>MAAMVQPQIILLKEETDTSQGRAQTLGNMSARTAVVDTLPTVLSASGRSLLLTRSEPPADNNDKGGTTISNDGATIMRFLDILHPAAKTLVEIAKSQDSESPPKLDAVLAIGDDDRQGRSSDSGGPGRI</sequence>
<keyword evidence="2" id="KW-0547">Nucleotide-binding</keyword>
<dbReference type="OrthoDB" id="1935484at2759"/>
<evidence type="ECO:0000256" key="3">
    <source>
        <dbReference type="ARBA" id="ARBA00022840"/>
    </source>
</evidence>
<comment type="similarity">
    <text evidence="1">Belongs to the TCP-1 chaperonin family.</text>
</comment>
<dbReference type="Pfam" id="PF00118">
    <property type="entry name" value="Cpn60_TCP1"/>
    <property type="match status" value="1"/>
</dbReference>
<dbReference type="GO" id="GO:0051082">
    <property type="term" value="F:unfolded protein binding"/>
    <property type="evidence" value="ECO:0007669"/>
    <property type="project" value="InterPro"/>
</dbReference>
<dbReference type="GO" id="GO:0005524">
    <property type="term" value="F:ATP binding"/>
    <property type="evidence" value="ECO:0007669"/>
    <property type="project" value="UniProtKB-KW"/>
</dbReference>
<dbReference type="PROSITE" id="PS00751">
    <property type="entry name" value="TCP1_2"/>
    <property type="match status" value="1"/>
</dbReference>
<dbReference type="InterPro" id="IPR027413">
    <property type="entry name" value="GROEL-like_equatorial_sf"/>
</dbReference>
<keyword evidence="3" id="KW-0067">ATP-binding</keyword>
<evidence type="ECO:0000256" key="2">
    <source>
        <dbReference type="ARBA" id="ARBA00022741"/>
    </source>
</evidence>
<dbReference type="GO" id="GO:0016887">
    <property type="term" value="F:ATP hydrolysis activity"/>
    <property type="evidence" value="ECO:0007669"/>
    <property type="project" value="InterPro"/>
</dbReference>
<evidence type="ECO:0000256" key="5">
    <source>
        <dbReference type="SAM" id="MobiDB-lite"/>
    </source>
</evidence>
<keyword evidence="7" id="KW-1185">Reference proteome</keyword>
<dbReference type="InterPro" id="IPR002423">
    <property type="entry name" value="Cpn60/GroEL/TCP-1"/>
</dbReference>
<evidence type="ECO:0000313" key="7">
    <source>
        <dbReference type="Proteomes" id="UP000479710"/>
    </source>
</evidence>
<reference evidence="6 7" key="1">
    <citation type="submission" date="2019-11" db="EMBL/GenBank/DDBJ databases">
        <title>Whole genome sequence of Oryza granulata.</title>
        <authorList>
            <person name="Li W."/>
        </authorList>
    </citation>
    <scope>NUCLEOTIDE SEQUENCE [LARGE SCALE GENOMIC DNA]</scope>
    <source>
        <strain evidence="7">cv. Menghai</strain>
        <tissue evidence="6">Leaf</tissue>
    </source>
</reference>
<evidence type="ECO:0000256" key="4">
    <source>
        <dbReference type="ARBA" id="ARBA00023186"/>
    </source>
</evidence>
<dbReference type="SUPFAM" id="SSF48592">
    <property type="entry name" value="GroEL equatorial domain-like"/>
    <property type="match status" value="1"/>
</dbReference>
<proteinExistence type="inferred from homology"/>
<dbReference type="AlphaFoldDB" id="A0A6G1FGY7"/>
<dbReference type="EMBL" id="SPHZ02000001">
    <property type="protein sequence ID" value="KAF0936052.1"/>
    <property type="molecule type" value="Genomic_DNA"/>
</dbReference>
<evidence type="ECO:0000256" key="1">
    <source>
        <dbReference type="ARBA" id="ARBA00008020"/>
    </source>
</evidence>
<dbReference type="InterPro" id="IPR017998">
    <property type="entry name" value="Chaperone_TCP-1"/>
</dbReference>
<gene>
    <name evidence="6" type="ORF">E2562_038359</name>
</gene>
<protein>
    <submittedName>
        <fullName evidence="6">Uncharacterized protein</fullName>
    </submittedName>
</protein>